<evidence type="ECO:0000256" key="1">
    <source>
        <dbReference type="SAM" id="Phobius"/>
    </source>
</evidence>
<evidence type="ECO:0008006" key="4">
    <source>
        <dbReference type="Google" id="ProtNLM"/>
    </source>
</evidence>
<dbReference type="EMBL" id="JABSNM010000003">
    <property type="protein sequence ID" value="NRT55118.1"/>
    <property type="molecule type" value="Genomic_DNA"/>
</dbReference>
<evidence type="ECO:0000313" key="2">
    <source>
        <dbReference type="EMBL" id="NRT55118.1"/>
    </source>
</evidence>
<feature type="transmembrane region" description="Helical" evidence="1">
    <location>
        <begin position="6"/>
        <end position="24"/>
    </location>
</feature>
<evidence type="ECO:0000313" key="3">
    <source>
        <dbReference type="Proteomes" id="UP001516061"/>
    </source>
</evidence>
<dbReference type="RefSeq" id="WP_173804114.1">
    <property type="nucleotide sequence ID" value="NZ_JABSNM010000003.1"/>
</dbReference>
<sequence length="85" mass="8055">MTLYAAFETTVIAAACGWALWHVATRVLKLKLRRGAAAGAAVGGGAACGGCSGCGSSAGSACGSGAGARPVTIDRAGAAADQRGS</sequence>
<dbReference type="Proteomes" id="UP001516061">
    <property type="component" value="Unassembled WGS sequence"/>
</dbReference>
<gene>
    <name evidence="2" type="ORF">HNQ01_000828</name>
</gene>
<name>A0ABX2G105_9BURK</name>
<keyword evidence="1" id="KW-0472">Membrane</keyword>
<organism evidence="2 3">
    <name type="scientific">Sphaerotilus uruguayifluvii</name>
    <dbReference type="NCBI Taxonomy" id="2735897"/>
    <lineage>
        <taxon>Bacteria</taxon>
        <taxon>Pseudomonadati</taxon>
        <taxon>Pseudomonadota</taxon>
        <taxon>Betaproteobacteria</taxon>
        <taxon>Burkholderiales</taxon>
        <taxon>Sphaerotilaceae</taxon>
        <taxon>Sphaerotilus</taxon>
    </lineage>
</organism>
<proteinExistence type="predicted"/>
<protein>
    <recommendedName>
        <fullName evidence="4">FeoB-associated Cys-rich membrane protein</fullName>
    </recommendedName>
</protein>
<accession>A0ABX2G105</accession>
<comment type="caution">
    <text evidence="2">The sequence shown here is derived from an EMBL/GenBank/DDBJ whole genome shotgun (WGS) entry which is preliminary data.</text>
</comment>
<keyword evidence="1" id="KW-0812">Transmembrane</keyword>
<reference evidence="2 3" key="1">
    <citation type="submission" date="2020-05" db="EMBL/GenBank/DDBJ databases">
        <title>Genomic Encyclopedia of Type Strains, Phase IV (KMG-V): Genome sequencing to study the core and pangenomes of soil and plant-associated prokaryotes.</title>
        <authorList>
            <person name="Whitman W."/>
        </authorList>
    </citation>
    <scope>NUCLEOTIDE SEQUENCE [LARGE SCALE GENOMIC DNA]</scope>
    <source>
        <strain evidence="2 3">C29</strain>
    </source>
</reference>
<keyword evidence="3" id="KW-1185">Reference proteome</keyword>
<keyword evidence="1" id="KW-1133">Transmembrane helix</keyword>